<gene>
    <name evidence="1" type="ORF">F3087_44480</name>
</gene>
<organism evidence="1 2">
    <name type="scientific">Nocardia colli</name>
    <dbReference type="NCBI Taxonomy" id="2545717"/>
    <lineage>
        <taxon>Bacteria</taxon>
        <taxon>Bacillati</taxon>
        <taxon>Actinomycetota</taxon>
        <taxon>Actinomycetes</taxon>
        <taxon>Mycobacteriales</taxon>
        <taxon>Nocardiaceae</taxon>
        <taxon>Nocardia</taxon>
    </lineage>
</organism>
<evidence type="ECO:0000313" key="1">
    <source>
        <dbReference type="EMBL" id="KAA8877367.1"/>
    </source>
</evidence>
<protein>
    <submittedName>
        <fullName evidence="1">Uncharacterized protein</fullName>
    </submittedName>
</protein>
<name>A0A5N0DJY2_9NOCA</name>
<accession>A0A5N0DJY2</accession>
<dbReference type="RefSeq" id="WP_150408246.1">
    <property type="nucleotide sequence ID" value="NZ_VXLC01000049.1"/>
</dbReference>
<dbReference type="AlphaFoldDB" id="A0A5N0DJY2"/>
<dbReference type="EMBL" id="VXLC01000049">
    <property type="protein sequence ID" value="KAA8877367.1"/>
    <property type="molecule type" value="Genomic_DNA"/>
</dbReference>
<evidence type="ECO:0000313" key="2">
    <source>
        <dbReference type="Proteomes" id="UP000323876"/>
    </source>
</evidence>
<keyword evidence="2" id="KW-1185">Reference proteome</keyword>
<sequence>MKRVNGLGLLELGTAARSHGFSAYGRPLWTKAVLTEIVSVVLIPICAKTNGAGRLQAWRCYAGVTLDGRGTVSFTVDISPADFDNLPTVTDPWDVAEALLYHSPHLPVED</sequence>
<comment type="caution">
    <text evidence="1">The sequence shown here is derived from an EMBL/GenBank/DDBJ whole genome shotgun (WGS) entry which is preliminary data.</text>
</comment>
<dbReference type="OrthoDB" id="3532222at2"/>
<dbReference type="Proteomes" id="UP000323876">
    <property type="component" value="Unassembled WGS sequence"/>
</dbReference>
<reference evidence="1 2" key="1">
    <citation type="submission" date="2019-09" db="EMBL/GenBank/DDBJ databases">
        <authorList>
            <person name="Wang X."/>
        </authorList>
    </citation>
    <scope>NUCLEOTIDE SEQUENCE [LARGE SCALE GENOMIC DNA]</scope>
    <source>
        <strain evidence="1 2">CICC 11023</strain>
    </source>
</reference>
<proteinExistence type="predicted"/>